<evidence type="ECO:0000313" key="5">
    <source>
        <dbReference type="EMBL" id="PNP75133.1"/>
    </source>
</evidence>
<dbReference type="Proteomes" id="UP000236664">
    <property type="component" value="Unassembled WGS sequence"/>
</dbReference>
<keyword evidence="4" id="KW-0560">Oxidoreductase</keyword>
<keyword evidence="3" id="KW-0274">FAD</keyword>
<evidence type="ECO:0000256" key="4">
    <source>
        <dbReference type="ARBA" id="ARBA00023002"/>
    </source>
</evidence>
<evidence type="ECO:0000256" key="2">
    <source>
        <dbReference type="ARBA" id="ARBA00022630"/>
    </source>
</evidence>
<sequence length="602" mass="67568">MSAEQQQKPKQIRCTIIGAGVSGILMAYKLKRHLNDYVSFQIFEKSPDLGGTWFENKYPGCACDVPSHCYQYSFAPNPSWSKFYASSDEIQGYLKGVARHFELERYISFNTKVVSARWSESDSTWIVQLENGSLVTSEILVNAGGILNHPQIPNIEGLSDFTGPLLHTASWDHSIDLRGKRVGVIGAGASSIQLVPSIQPLVKDMKVFIRTPSWIAPPVALPDPNATNYTYTTEEKALFETNKDMYLDARKGLEDQFNGMFRLFLKSSPEQKRTRAMFESRMKQLIPDQVLQKKLIPPFEAGCRRINPGEGFLTALQKPNVGPVFDSIERVTRGGIVAGGKEYPVDVLVAATGFNTTFRPRFPIIGRNAVNLQDAWQAHPESYLGLGVAGFPNYLIFLGPNTPISNGSLMGSVEATADYFIRLLHKMIRQRVKSFEVRADAQEDFNIHTQTVMQDMVWTGTCRSWYKQGTNGKVTGLWPGSSLHYIQVLSEDRWEDYKWTHESERYSYWGHGLSWIEDPSLDPLGATKQDMIKAMTTLPKKDSDLSFYLWESSPLPETCFANRSSEEAVQDSRDSALRKGLRATMPSDVDKHATVACITVPV</sequence>
<evidence type="ECO:0000313" key="6">
    <source>
        <dbReference type="Proteomes" id="UP000236664"/>
    </source>
</evidence>
<dbReference type="GO" id="GO:0050660">
    <property type="term" value="F:flavin adenine dinucleotide binding"/>
    <property type="evidence" value="ECO:0007669"/>
    <property type="project" value="InterPro"/>
</dbReference>
<dbReference type="InterPro" id="IPR051209">
    <property type="entry name" value="FAD-bind_Monooxygenase_sf"/>
</dbReference>
<dbReference type="GO" id="GO:0050661">
    <property type="term" value="F:NADP binding"/>
    <property type="evidence" value="ECO:0007669"/>
    <property type="project" value="InterPro"/>
</dbReference>
<comment type="similarity">
    <text evidence="1">Belongs to the FAD-binding monooxygenase family.</text>
</comment>
<dbReference type="SUPFAM" id="SSF51905">
    <property type="entry name" value="FAD/NAD(P)-binding domain"/>
    <property type="match status" value="3"/>
</dbReference>
<dbReference type="Gene3D" id="3.50.50.60">
    <property type="entry name" value="FAD/NAD(P)-binding domain"/>
    <property type="match status" value="3"/>
</dbReference>
<keyword evidence="6" id="KW-1185">Reference proteome</keyword>
<evidence type="ECO:0000256" key="1">
    <source>
        <dbReference type="ARBA" id="ARBA00010139"/>
    </source>
</evidence>
<evidence type="ECO:0000256" key="3">
    <source>
        <dbReference type="ARBA" id="ARBA00022827"/>
    </source>
</evidence>
<dbReference type="Pfam" id="PF00743">
    <property type="entry name" value="FMO-like"/>
    <property type="match status" value="1"/>
</dbReference>
<dbReference type="AlphaFoldDB" id="A0A2K0VYN9"/>
<accession>A0A2K0VYN9</accession>
<gene>
    <name evidence="5" type="ORF">FNYG_11502</name>
</gene>
<dbReference type="EMBL" id="MTQA01000178">
    <property type="protein sequence ID" value="PNP75133.1"/>
    <property type="molecule type" value="Genomic_DNA"/>
</dbReference>
<dbReference type="InterPro" id="IPR036188">
    <property type="entry name" value="FAD/NAD-bd_sf"/>
</dbReference>
<organism evidence="5 6">
    <name type="scientific">Gibberella nygamai</name>
    <name type="common">Bean root rot disease fungus</name>
    <name type="synonym">Fusarium nygamai</name>
    <dbReference type="NCBI Taxonomy" id="42673"/>
    <lineage>
        <taxon>Eukaryota</taxon>
        <taxon>Fungi</taxon>
        <taxon>Dikarya</taxon>
        <taxon>Ascomycota</taxon>
        <taxon>Pezizomycotina</taxon>
        <taxon>Sordariomycetes</taxon>
        <taxon>Hypocreomycetidae</taxon>
        <taxon>Hypocreales</taxon>
        <taxon>Nectriaceae</taxon>
        <taxon>Fusarium</taxon>
        <taxon>Fusarium fujikuroi species complex</taxon>
    </lineage>
</organism>
<dbReference type="GO" id="GO:0004499">
    <property type="term" value="F:N,N-dimethylaniline monooxygenase activity"/>
    <property type="evidence" value="ECO:0007669"/>
    <property type="project" value="InterPro"/>
</dbReference>
<dbReference type="OrthoDB" id="74360at2759"/>
<dbReference type="InterPro" id="IPR020946">
    <property type="entry name" value="Flavin_mOase-like"/>
</dbReference>
<reference evidence="5 6" key="1">
    <citation type="submission" date="2017-06" db="EMBL/GenBank/DDBJ databases">
        <title>Genome of Fusarium nygamai isolate CS10214.</title>
        <authorList>
            <person name="Gardiner D.M."/>
            <person name="Obanor F."/>
            <person name="Kazan K."/>
        </authorList>
    </citation>
    <scope>NUCLEOTIDE SEQUENCE [LARGE SCALE GENOMIC DNA]</scope>
    <source>
        <strain evidence="5 6">CS10214</strain>
    </source>
</reference>
<protein>
    <submittedName>
        <fullName evidence="5">Uncharacterized protein</fullName>
    </submittedName>
</protein>
<dbReference type="PANTHER" id="PTHR42877">
    <property type="entry name" value="L-ORNITHINE N(5)-MONOOXYGENASE-RELATED"/>
    <property type="match status" value="1"/>
</dbReference>
<name>A0A2K0VYN9_GIBNY</name>
<comment type="caution">
    <text evidence="5">The sequence shown here is derived from an EMBL/GenBank/DDBJ whole genome shotgun (WGS) entry which is preliminary data.</text>
</comment>
<dbReference type="PANTHER" id="PTHR42877:SF8">
    <property type="entry name" value="MONOOXYGENASE"/>
    <property type="match status" value="1"/>
</dbReference>
<proteinExistence type="inferred from homology"/>
<keyword evidence="2" id="KW-0285">Flavoprotein</keyword>